<keyword evidence="2" id="KW-0863">Zinc-finger</keyword>
<dbReference type="Proteomes" id="UP000887565">
    <property type="component" value="Unplaced"/>
</dbReference>
<accession>A0A915IED0</accession>
<protein>
    <submittedName>
        <fullName evidence="7">Zinc finger PHD-type domain-containing protein</fullName>
    </submittedName>
</protein>
<dbReference type="AlphaFoldDB" id="A0A915IED0"/>
<proteinExistence type="predicted"/>
<name>A0A915IED0_ROMCU</name>
<keyword evidence="3" id="KW-0862">Zinc</keyword>
<dbReference type="SUPFAM" id="SSF57903">
    <property type="entry name" value="FYVE/PHD zinc finger"/>
    <property type="match status" value="1"/>
</dbReference>
<dbReference type="Pfam" id="PF06918">
    <property type="entry name" value="DUF1280"/>
    <property type="match status" value="1"/>
</dbReference>
<dbReference type="InterPro" id="IPR009689">
    <property type="entry name" value="DUF1280"/>
</dbReference>
<evidence type="ECO:0000313" key="6">
    <source>
        <dbReference type="Proteomes" id="UP000887565"/>
    </source>
</evidence>
<sequence>MNVEKPNSPNNIHVIGCYKGHDSSYNLRSAFGTFTAEIDSIKNLKLQWIDEDTQEKSLCGIQLFLFGVVATFWKKMQKECIEHDLGNERSDKKTNANQLLKDKSESCLATKQNLDEASTNLKTIQKVVKAMKKVAKGKCENLEESDEDSKNEECGSIICICNILDCLEENLQWLRCDFCMKWYHCECLIIVTEEDKLKEVAAHPWKCLSCKENVKEKEDLLNLAMKKIDEYQTHFDTAKEKHAQRKEEFKRTEELLKFGRGATTTKLEKSLDELKIDRLAYHSGTFVEMNEIMTLKFHCEDFGSFYSLYFSDQTIFPKHSRQSSPKRNPFGPEIPKTQKSGKRATQKSGKRATRKKCGTTFLRIWAFNAIVLQTEPVRSKNSKY</sequence>
<dbReference type="InterPro" id="IPR013083">
    <property type="entry name" value="Znf_RING/FYVE/PHD"/>
</dbReference>
<dbReference type="GO" id="GO:0008270">
    <property type="term" value="F:zinc ion binding"/>
    <property type="evidence" value="ECO:0007669"/>
    <property type="project" value="UniProtKB-KW"/>
</dbReference>
<dbReference type="WBParaSite" id="nRc.2.0.1.t12539-RA">
    <property type="protein sequence ID" value="nRc.2.0.1.t12539-RA"/>
    <property type="gene ID" value="nRc.2.0.1.g12539"/>
</dbReference>
<feature type="compositionally biased region" description="Basic residues" evidence="4">
    <location>
        <begin position="339"/>
        <end position="354"/>
    </location>
</feature>
<evidence type="ECO:0000313" key="7">
    <source>
        <dbReference type="WBParaSite" id="nRc.2.0.1.t12539-RA"/>
    </source>
</evidence>
<evidence type="ECO:0000259" key="5">
    <source>
        <dbReference type="SMART" id="SM00249"/>
    </source>
</evidence>
<keyword evidence="6" id="KW-1185">Reference proteome</keyword>
<dbReference type="Gene3D" id="3.30.40.10">
    <property type="entry name" value="Zinc/RING finger domain, C3HC4 (zinc finger)"/>
    <property type="match status" value="1"/>
</dbReference>
<organism evidence="6 7">
    <name type="scientific">Romanomermis culicivorax</name>
    <name type="common">Nematode worm</name>
    <dbReference type="NCBI Taxonomy" id="13658"/>
    <lineage>
        <taxon>Eukaryota</taxon>
        <taxon>Metazoa</taxon>
        <taxon>Ecdysozoa</taxon>
        <taxon>Nematoda</taxon>
        <taxon>Enoplea</taxon>
        <taxon>Dorylaimia</taxon>
        <taxon>Mermithida</taxon>
        <taxon>Mermithoidea</taxon>
        <taxon>Mermithidae</taxon>
        <taxon>Romanomermis</taxon>
    </lineage>
</organism>
<reference evidence="7" key="1">
    <citation type="submission" date="2022-11" db="UniProtKB">
        <authorList>
            <consortium name="WormBaseParasite"/>
        </authorList>
    </citation>
    <scope>IDENTIFICATION</scope>
</reference>
<evidence type="ECO:0000256" key="1">
    <source>
        <dbReference type="ARBA" id="ARBA00022723"/>
    </source>
</evidence>
<dbReference type="InterPro" id="IPR011011">
    <property type="entry name" value="Znf_FYVE_PHD"/>
</dbReference>
<dbReference type="InterPro" id="IPR001965">
    <property type="entry name" value="Znf_PHD"/>
</dbReference>
<feature type="region of interest" description="Disordered" evidence="4">
    <location>
        <begin position="318"/>
        <end position="354"/>
    </location>
</feature>
<keyword evidence="1" id="KW-0479">Metal-binding</keyword>
<feature type="domain" description="Zinc finger PHD-type" evidence="5">
    <location>
        <begin position="158"/>
        <end position="211"/>
    </location>
</feature>
<evidence type="ECO:0000256" key="4">
    <source>
        <dbReference type="SAM" id="MobiDB-lite"/>
    </source>
</evidence>
<evidence type="ECO:0000256" key="3">
    <source>
        <dbReference type="ARBA" id="ARBA00022833"/>
    </source>
</evidence>
<evidence type="ECO:0000256" key="2">
    <source>
        <dbReference type="ARBA" id="ARBA00022771"/>
    </source>
</evidence>
<dbReference type="InterPro" id="IPR019786">
    <property type="entry name" value="Zinc_finger_PHD-type_CS"/>
</dbReference>
<dbReference type="PROSITE" id="PS01359">
    <property type="entry name" value="ZF_PHD_1"/>
    <property type="match status" value="1"/>
</dbReference>
<dbReference type="SMART" id="SM00249">
    <property type="entry name" value="PHD"/>
    <property type="match status" value="1"/>
</dbReference>
<dbReference type="CDD" id="cd15517">
    <property type="entry name" value="PHD_TCF19_like"/>
    <property type="match status" value="1"/>
</dbReference>